<evidence type="ECO:0000256" key="6">
    <source>
        <dbReference type="RuleBase" id="RU004335"/>
    </source>
</evidence>
<organism evidence="8">
    <name type="scientific">Arabidopsis lyrata subsp. lyrata</name>
    <name type="common">Lyre-leaved rock-cress</name>
    <dbReference type="NCBI Taxonomy" id="81972"/>
    <lineage>
        <taxon>Eukaryota</taxon>
        <taxon>Viridiplantae</taxon>
        <taxon>Streptophyta</taxon>
        <taxon>Embryophyta</taxon>
        <taxon>Tracheophyta</taxon>
        <taxon>Spermatophyta</taxon>
        <taxon>Magnoliopsida</taxon>
        <taxon>eudicotyledons</taxon>
        <taxon>Gunneridae</taxon>
        <taxon>Pentapetalae</taxon>
        <taxon>rosids</taxon>
        <taxon>malvids</taxon>
        <taxon>Brassicales</taxon>
        <taxon>Brassicaceae</taxon>
        <taxon>Camelineae</taxon>
        <taxon>Arabidopsis</taxon>
    </lineage>
</organism>
<dbReference type="Gramene" id="scaffold_602149.1">
    <property type="protein sequence ID" value="scaffold_602149.1"/>
    <property type="gene ID" value="scaffold_602149.1"/>
</dbReference>
<comment type="catalytic activity">
    <reaction evidence="1">
        <text>Hydrolysis of (1-&gt;3)-beta-D-glucosidic linkages in (1-&gt;3)-beta-D-glucans.</text>
        <dbReference type="EC" id="3.2.1.39"/>
    </reaction>
</comment>
<dbReference type="InterPro" id="IPR017853">
    <property type="entry name" value="GH"/>
</dbReference>
<accession>D7M021</accession>
<sequence>MASSETTNVPSPSNDISFYKSIGVTKIRILDPNTEVLNALRGIPNISVTVGVKKQDLDALASYDAAKNWIATNIEPYLADVNITSIIVGNEVIVEIFRE</sequence>
<dbReference type="EC" id="3.2.1.39" evidence="3"/>
<dbReference type="Gene3D" id="3.20.20.80">
    <property type="entry name" value="Glycosidases"/>
    <property type="match status" value="1"/>
</dbReference>
<protein>
    <recommendedName>
        <fullName evidence="3">glucan endo-1,3-beta-D-glucosidase</fullName>
        <ecNumber evidence="3">3.2.1.39</ecNumber>
    </recommendedName>
</protein>
<dbReference type="Pfam" id="PF00332">
    <property type="entry name" value="Glyco_hydro_17"/>
    <property type="match status" value="1"/>
</dbReference>
<keyword evidence="8" id="KW-1185">Reference proteome</keyword>
<gene>
    <name evidence="7" type="ORF">ARALYDRAFT_910092</name>
</gene>
<dbReference type="Proteomes" id="UP000008694">
    <property type="component" value="Unassembled WGS sequence"/>
</dbReference>
<evidence type="ECO:0000256" key="1">
    <source>
        <dbReference type="ARBA" id="ARBA00000382"/>
    </source>
</evidence>
<keyword evidence="4" id="KW-0378">Hydrolase</keyword>
<evidence type="ECO:0000256" key="3">
    <source>
        <dbReference type="ARBA" id="ARBA00012780"/>
    </source>
</evidence>
<dbReference type="SUPFAM" id="SSF51445">
    <property type="entry name" value="(Trans)glycosidases"/>
    <property type="match status" value="1"/>
</dbReference>
<keyword evidence="5" id="KW-0326">Glycosidase</keyword>
<dbReference type="GO" id="GO:0042973">
    <property type="term" value="F:glucan endo-1,3-beta-D-glucosidase activity"/>
    <property type="evidence" value="ECO:0007669"/>
    <property type="project" value="UniProtKB-EC"/>
</dbReference>
<dbReference type="GO" id="GO:0005975">
    <property type="term" value="P:carbohydrate metabolic process"/>
    <property type="evidence" value="ECO:0007669"/>
    <property type="project" value="InterPro"/>
</dbReference>
<dbReference type="InterPro" id="IPR044965">
    <property type="entry name" value="Glyco_hydro_17_plant"/>
</dbReference>
<evidence type="ECO:0000256" key="4">
    <source>
        <dbReference type="ARBA" id="ARBA00022801"/>
    </source>
</evidence>
<dbReference type="InterPro" id="IPR000490">
    <property type="entry name" value="Glyco_hydro_17"/>
</dbReference>
<comment type="similarity">
    <text evidence="2 6">Belongs to the glycosyl hydrolase 17 family.</text>
</comment>
<dbReference type="STRING" id="81972.D7M021"/>
<evidence type="ECO:0000313" key="7">
    <source>
        <dbReference type="EMBL" id="EFH48203.1"/>
    </source>
</evidence>
<dbReference type="HOGENOM" id="CLU_2323627_0_0_1"/>
<proteinExistence type="inferred from homology"/>
<reference evidence="8" key="1">
    <citation type="journal article" date="2011" name="Nat. Genet.">
        <title>The Arabidopsis lyrata genome sequence and the basis of rapid genome size change.</title>
        <authorList>
            <person name="Hu T.T."/>
            <person name="Pattyn P."/>
            <person name="Bakker E.G."/>
            <person name="Cao J."/>
            <person name="Cheng J.-F."/>
            <person name="Clark R.M."/>
            <person name="Fahlgren N."/>
            <person name="Fawcett J.A."/>
            <person name="Grimwood J."/>
            <person name="Gundlach H."/>
            <person name="Haberer G."/>
            <person name="Hollister J.D."/>
            <person name="Ossowski S."/>
            <person name="Ottilar R.P."/>
            <person name="Salamov A.A."/>
            <person name="Schneeberger K."/>
            <person name="Spannagl M."/>
            <person name="Wang X."/>
            <person name="Yang L."/>
            <person name="Nasrallah M.E."/>
            <person name="Bergelson J."/>
            <person name="Carrington J.C."/>
            <person name="Gaut B.S."/>
            <person name="Schmutz J."/>
            <person name="Mayer K.F.X."/>
            <person name="Van de Peer Y."/>
            <person name="Grigoriev I.V."/>
            <person name="Nordborg M."/>
            <person name="Weigel D."/>
            <person name="Guo Y.-L."/>
        </authorList>
    </citation>
    <scope>NUCLEOTIDE SEQUENCE [LARGE SCALE GENOMIC DNA]</scope>
    <source>
        <strain evidence="8">cv. MN47</strain>
    </source>
</reference>
<dbReference type="AlphaFoldDB" id="D7M021"/>
<evidence type="ECO:0000313" key="8">
    <source>
        <dbReference type="Proteomes" id="UP000008694"/>
    </source>
</evidence>
<dbReference type="EMBL" id="GL348718">
    <property type="protein sequence ID" value="EFH48203.1"/>
    <property type="molecule type" value="Genomic_DNA"/>
</dbReference>
<evidence type="ECO:0000256" key="5">
    <source>
        <dbReference type="ARBA" id="ARBA00023295"/>
    </source>
</evidence>
<evidence type="ECO:0000256" key="2">
    <source>
        <dbReference type="ARBA" id="ARBA00008773"/>
    </source>
</evidence>
<dbReference type="PANTHER" id="PTHR32227">
    <property type="entry name" value="GLUCAN ENDO-1,3-BETA-GLUCOSIDASE BG1-RELATED-RELATED"/>
    <property type="match status" value="1"/>
</dbReference>
<name>D7M021_ARALL</name>